<protein>
    <submittedName>
        <fullName evidence="1">Uncharacterized protein</fullName>
    </submittedName>
</protein>
<gene>
    <name evidence="1" type="ORF">TSA66_06850</name>
</gene>
<proteinExistence type="predicted"/>
<accession>A0A0C2BKS4</accession>
<reference evidence="1 2" key="1">
    <citation type="submission" date="2014-12" db="EMBL/GenBank/DDBJ databases">
        <title>Denitrispirillum autotrophicum gen. nov., sp. nov., Denitrifying, Facultatively Autotrophic Bacteria Isolated from Rice Paddy Soil.</title>
        <authorList>
            <person name="Ishii S."/>
            <person name="Ashida N."/>
            <person name="Ohno H."/>
            <person name="Otsuka S."/>
            <person name="Yokota A."/>
            <person name="Senoo K."/>
        </authorList>
    </citation>
    <scope>NUCLEOTIDE SEQUENCE [LARGE SCALE GENOMIC DNA]</scope>
    <source>
        <strain evidence="1 2">TSA66</strain>
    </source>
</reference>
<evidence type="ECO:0000313" key="1">
    <source>
        <dbReference type="EMBL" id="KIF80594.1"/>
    </source>
</evidence>
<keyword evidence="2" id="KW-1185">Reference proteome</keyword>
<dbReference type="EMBL" id="JWJG01000028">
    <property type="protein sequence ID" value="KIF80594.1"/>
    <property type="molecule type" value="Genomic_DNA"/>
</dbReference>
<evidence type="ECO:0000313" key="2">
    <source>
        <dbReference type="Proteomes" id="UP000031572"/>
    </source>
</evidence>
<dbReference type="RefSeq" id="WP_040039496.1">
    <property type="nucleotide sequence ID" value="NZ_JWJG01000028.1"/>
</dbReference>
<dbReference type="OrthoDB" id="8778206at2"/>
<sequence length="77" mass="8431">MKSTFHEVELGKAVVQNATDGGTEQLIVTLPPENRASIQIQIRQNTDGGSTASGTIEISQHGLQQLFDWLREEEALP</sequence>
<organism evidence="1 2">
    <name type="scientific">Noviherbaspirillum autotrophicum</name>
    <dbReference type="NCBI Taxonomy" id="709839"/>
    <lineage>
        <taxon>Bacteria</taxon>
        <taxon>Pseudomonadati</taxon>
        <taxon>Pseudomonadota</taxon>
        <taxon>Betaproteobacteria</taxon>
        <taxon>Burkholderiales</taxon>
        <taxon>Oxalobacteraceae</taxon>
        <taxon>Noviherbaspirillum</taxon>
    </lineage>
</organism>
<dbReference type="Proteomes" id="UP000031572">
    <property type="component" value="Unassembled WGS sequence"/>
</dbReference>
<comment type="caution">
    <text evidence="1">The sequence shown here is derived from an EMBL/GenBank/DDBJ whole genome shotgun (WGS) entry which is preliminary data.</text>
</comment>
<name>A0A0C2BKS4_9BURK</name>
<dbReference type="AlphaFoldDB" id="A0A0C2BKS4"/>